<accession>A0ABQ5MJP2</accession>
<dbReference type="EMBL" id="BRVO01000002">
    <property type="protein sequence ID" value="GLB49633.1"/>
    <property type="molecule type" value="Genomic_DNA"/>
</dbReference>
<organism evidence="2 3">
    <name type="scientific">Neptunitalea lumnitzerae</name>
    <dbReference type="NCBI Taxonomy" id="2965509"/>
    <lineage>
        <taxon>Bacteria</taxon>
        <taxon>Pseudomonadati</taxon>
        <taxon>Bacteroidota</taxon>
        <taxon>Flavobacteriia</taxon>
        <taxon>Flavobacteriales</taxon>
        <taxon>Flavobacteriaceae</taxon>
        <taxon>Neptunitalea</taxon>
    </lineage>
</organism>
<feature type="signal peptide" evidence="1">
    <location>
        <begin position="1"/>
        <end position="22"/>
    </location>
</feature>
<comment type="caution">
    <text evidence="2">The sequence shown here is derived from an EMBL/GenBank/DDBJ whole genome shotgun (WGS) entry which is preliminary data.</text>
</comment>
<proteinExistence type="predicted"/>
<dbReference type="RefSeq" id="WP_281765260.1">
    <property type="nucleotide sequence ID" value="NZ_BRVO01000002.1"/>
</dbReference>
<evidence type="ECO:0000256" key="1">
    <source>
        <dbReference type="SAM" id="SignalP"/>
    </source>
</evidence>
<keyword evidence="3" id="KW-1185">Reference proteome</keyword>
<dbReference type="InterPro" id="IPR017850">
    <property type="entry name" value="Alkaline_phosphatase_core_sf"/>
</dbReference>
<feature type="chain" id="PRO_5045481047" evidence="1">
    <location>
        <begin position="23"/>
        <end position="441"/>
    </location>
</feature>
<dbReference type="PANTHER" id="PTHR10151:SF120">
    <property type="entry name" value="BIS(5'-ADENOSYL)-TRIPHOSPHATASE"/>
    <property type="match status" value="1"/>
</dbReference>
<reference evidence="2" key="1">
    <citation type="submission" date="2022-07" db="EMBL/GenBank/DDBJ databases">
        <title>Taxonomy of Novel Oxalotrophic and Methylotrophic Bacteria.</title>
        <authorList>
            <person name="Sahin N."/>
            <person name="Tani A."/>
        </authorList>
    </citation>
    <scope>NUCLEOTIDE SEQUENCE</scope>
    <source>
        <strain evidence="2">Y10</strain>
    </source>
</reference>
<evidence type="ECO:0000313" key="3">
    <source>
        <dbReference type="Proteomes" id="UP001143543"/>
    </source>
</evidence>
<dbReference type="Gene3D" id="3.40.720.10">
    <property type="entry name" value="Alkaline Phosphatase, subunit A"/>
    <property type="match status" value="1"/>
</dbReference>
<sequence>MNKFFKVTCAVFLLSIFASATAQEVKHVVLISVDGFRSDFYKEEKWPTANMKMLAEKGVSAEHVRTIFPSVTYPSHTTLSTGVFPAEHGVYYNTYVGENGQPKGWIYNFDQVKAKTIWQYAKEQGLTTASVSWPVTVNNPYIDYNIPEIWSFEDGSDRRGATAEYANPKGLYDEVTKNVTGAMEKGAFNLSSYRMDENLGRMAAYILEKYKPNLLTIHLPNTDGAQHKSGRESEEVHRAISGADHAISNIYDALQRAGILDNTAIIITGDHGFVTTHTCISPNLWLKANNLFDKAFFFSTGGSAFLHLRNKKDKTTLAKVKRMLDELPYAQKQMFKIIDEQTMRIMKSDPTVDLAISAMEGYSFDNANEGNLLKSKTGGKHGYFPDFEHIYTGFIGSGAGFKKGVTIPMIHLEDITPIIAELLKLDIRNVDGIAPPGLFEK</sequence>
<dbReference type="Proteomes" id="UP001143543">
    <property type="component" value="Unassembled WGS sequence"/>
</dbReference>
<dbReference type="CDD" id="cd16018">
    <property type="entry name" value="Enpp"/>
    <property type="match status" value="1"/>
</dbReference>
<name>A0ABQ5MJP2_9FLAO</name>
<dbReference type="Pfam" id="PF01663">
    <property type="entry name" value="Phosphodiest"/>
    <property type="match status" value="1"/>
</dbReference>
<dbReference type="SUPFAM" id="SSF53649">
    <property type="entry name" value="Alkaline phosphatase-like"/>
    <property type="match status" value="1"/>
</dbReference>
<protein>
    <submittedName>
        <fullName evidence="2">Alkaline phosphatase family protein</fullName>
    </submittedName>
</protein>
<dbReference type="PANTHER" id="PTHR10151">
    <property type="entry name" value="ECTONUCLEOTIDE PYROPHOSPHATASE/PHOSPHODIESTERASE"/>
    <property type="match status" value="1"/>
</dbReference>
<gene>
    <name evidence="2" type="ORF">Y10_20010</name>
</gene>
<evidence type="ECO:0000313" key="2">
    <source>
        <dbReference type="EMBL" id="GLB49633.1"/>
    </source>
</evidence>
<dbReference type="InterPro" id="IPR002591">
    <property type="entry name" value="Phosphodiest/P_Trfase"/>
</dbReference>
<keyword evidence="1" id="KW-0732">Signal</keyword>